<comment type="caution">
    <text evidence="2">The sequence shown here is derived from an EMBL/GenBank/DDBJ whole genome shotgun (WGS) entry which is preliminary data.</text>
</comment>
<dbReference type="SUPFAM" id="SSF55469">
    <property type="entry name" value="FMN-dependent nitroreductase-like"/>
    <property type="match status" value="1"/>
</dbReference>
<gene>
    <name evidence="2" type="ORF">HC62_16445</name>
</gene>
<evidence type="ECO:0000313" key="2">
    <source>
        <dbReference type="EMBL" id="OUI81127.1"/>
    </source>
</evidence>
<dbReference type="RefSeq" id="WP_176364894.1">
    <property type="nucleotide sequence ID" value="NZ_JOMM01000063.1"/>
</dbReference>
<evidence type="ECO:0000259" key="1">
    <source>
        <dbReference type="Pfam" id="PF00881"/>
    </source>
</evidence>
<dbReference type="AlphaFoldDB" id="A0A252A1F9"/>
<organism evidence="2 3">
    <name type="scientific">Acetobacter tropicalis</name>
    <dbReference type="NCBI Taxonomy" id="104102"/>
    <lineage>
        <taxon>Bacteria</taxon>
        <taxon>Pseudomonadati</taxon>
        <taxon>Pseudomonadota</taxon>
        <taxon>Alphaproteobacteria</taxon>
        <taxon>Acetobacterales</taxon>
        <taxon>Acetobacteraceae</taxon>
        <taxon>Acetobacter</taxon>
    </lineage>
</organism>
<accession>A0A252A1F9</accession>
<feature type="domain" description="Nitroreductase" evidence="1">
    <location>
        <begin position="40"/>
        <end position="80"/>
    </location>
</feature>
<evidence type="ECO:0000313" key="3">
    <source>
        <dbReference type="Proteomes" id="UP000194565"/>
    </source>
</evidence>
<protein>
    <recommendedName>
        <fullName evidence="1">Nitroreductase domain-containing protein</fullName>
    </recommendedName>
</protein>
<proteinExistence type="predicted"/>
<sequence length="83" mass="9367">MNVTQYDQSSNLAPDLCEGPKPFWKDAPDAMREKYIGMITQFYENNPAMQRDEAFRSAGIAAYGMMMAAAAHGYDTCTAEFRR</sequence>
<dbReference type="Pfam" id="PF00881">
    <property type="entry name" value="Nitroreductase"/>
    <property type="match status" value="1"/>
</dbReference>
<dbReference type="InterPro" id="IPR000415">
    <property type="entry name" value="Nitroreductase-like"/>
</dbReference>
<dbReference type="GO" id="GO:0016491">
    <property type="term" value="F:oxidoreductase activity"/>
    <property type="evidence" value="ECO:0007669"/>
    <property type="project" value="InterPro"/>
</dbReference>
<dbReference type="Gene3D" id="3.40.109.10">
    <property type="entry name" value="NADH Oxidase"/>
    <property type="match status" value="1"/>
</dbReference>
<dbReference type="Proteomes" id="UP000194565">
    <property type="component" value="Unassembled WGS sequence"/>
</dbReference>
<dbReference type="InterPro" id="IPR029479">
    <property type="entry name" value="Nitroreductase"/>
</dbReference>
<dbReference type="EMBL" id="JOMM01000063">
    <property type="protein sequence ID" value="OUI81127.1"/>
    <property type="molecule type" value="Genomic_DNA"/>
</dbReference>
<name>A0A252A1F9_9PROT</name>
<reference evidence="2 3" key="1">
    <citation type="submission" date="2014-06" db="EMBL/GenBank/DDBJ databases">
        <authorList>
            <person name="Ju J."/>
            <person name="Zhang J."/>
        </authorList>
    </citation>
    <scope>NUCLEOTIDE SEQUENCE [LARGE SCALE GENOMIC DNA]</scope>
    <source>
        <strain evidence="2">DmW_042</strain>
    </source>
</reference>